<dbReference type="EMBL" id="GBXM01075624">
    <property type="protein sequence ID" value="JAH32953.1"/>
    <property type="molecule type" value="Transcribed_RNA"/>
</dbReference>
<dbReference type="AlphaFoldDB" id="A0A0E9PDN4"/>
<reference evidence="1" key="1">
    <citation type="submission" date="2014-11" db="EMBL/GenBank/DDBJ databases">
        <authorList>
            <person name="Amaro Gonzalez C."/>
        </authorList>
    </citation>
    <scope>NUCLEOTIDE SEQUENCE</scope>
</reference>
<reference evidence="1" key="2">
    <citation type="journal article" date="2015" name="Fish Shellfish Immunol.">
        <title>Early steps in the European eel (Anguilla anguilla)-Vibrio vulnificus interaction in the gills: Role of the RtxA13 toxin.</title>
        <authorList>
            <person name="Callol A."/>
            <person name="Pajuelo D."/>
            <person name="Ebbesson L."/>
            <person name="Teles M."/>
            <person name="MacKenzie S."/>
            <person name="Amaro C."/>
        </authorList>
    </citation>
    <scope>NUCLEOTIDE SEQUENCE</scope>
</reference>
<protein>
    <submittedName>
        <fullName evidence="1">Uncharacterized protein</fullName>
    </submittedName>
</protein>
<dbReference type="EMBL" id="GBXM01105928">
    <property type="protein sequence ID" value="JAH02649.1"/>
    <property type="molecule type" value="Transcribed_RNA"/>
</dbReference>
<proteinExistence type="predicted"/>
<accession>A0A0E9PDN4</accession>
<name>A0A0E9PDN4_ANGAN</name>
<evidence type="ECO:0000313" key="1">
    <source>
        <dbReference type="EMBL" id="JAH02649.1"/>
    </source>
</evidence>
<sequence length="42" mass="4602">MESVSGEGRSPYHCTLTLWPSHQTVTCPSVISLSVHYLGCHT</sequence>
<organism evidence="1">
    <name type="scientific">Anguilla anguilla</name>
    <name type="common">European freshwater eel</name>
    <name type="synonym">Muraena anguilla</name>
    <dbReference type="NCBI Taxonomy" id="7936"/>
    <lineage>
        <taxon>Eukaryota</taxon>
        <taxon>Metazoa</taxon>
        <taxon>Chordata</taxon>
        <taxon>Craniata</taxon>
        <taxon>Vertebrata</taxon>
        <taxon>Euteleostomi</taxon>
        <taxon>Actinopterygii</taxon>
        <taxon>Neopterygii</taxon>
        <taxon>Teleostei</taxon>
        <taxon>Anguilliformes</taxon>
        <taxon>Anguillidae</taxon>
        <taxon>Anguilla</taxon>
    </lineage>
</organism>